<feature type="region of interest" description="Disordered" evidence="5">
    <location>
        <begin position="475"/>
        <end position="852"/>
    </location>
</feature>
<sequence>MPKRGQKEEDEEVEEEQEVEEDSGDEEDKDYVCLHCGTGGQLLCCDYCSRSFHVRCLGLPRVPKGKEWCCSWCEGGEYKVKTKAYKSVESPQKSDDATSGTGLKGKSLSVLLQWKSTLTSLEKLCLGGGKFPPNHAFGHLGSQVFWAQRYLGLAINHGLDVREEFLGVDMAGVSRYVRRALDGLSVSDVHRKELQRVGGRVSPECKELWGKGYVTLKECLSQKEVEGLYNEVVDAFNKYMGRINSNDSLRDQLENGGGFDLIKTRGALRFDVSVPALLEKKEKFKGLHAKTAKWLRVCREALRQREGDTGQQKDDLELCHVGCMLTRPSCAIQDLHTDGPHDAEAAGEGGQGGSGSGASGSGGGKGEGVPRHEAPYALNVFLPLVNVRRDVGPTEFHPGSHFLWNYWGGGDEWANEQRGAPEAPLLKAGDALVFDYRILHRGLGNRSGIVRPVIYLTYCRKGDWKERDANFDAKRYPPLFPQQQQKGKETAGERGKTAARPISVTDDESPRQEERERPCSSTDRASRGPEKTPRGGSKTPRGGGETPQEQERTSRSKGNRTPRGRGGEGTPLPGSALKRSRGGKEVRSQSASASSSASQPQPEPPQVRNSRKGRGEVLRQRRRRGVSSFDPILVDSSPSPPPKVGRRRGKEEDKAGKSKSRRGAAQSEGLSSSLSQLPSPSRVIKSPNFKPKDSRRDSSQRKGEDRKVQHGRDENSPKSTASKKAKQKKPHKEQEKGDQMIPDLGQSALKGPLRLPIPSRTSSQEDLHVGCVGGRTSSSLPSASPLSAPHRLHGGDRTPLRMHDGSSLSVPGGRRGSPVARPLAQASPLSLSGGRGRPAAECLADHSQALED</sequence>
<dbReference type="InterPro" id="IPR019787">
    <property type="entry name" value="Znf_PHD-finger"/>
</dbReference>
<evidence type="ECO:0000256" key="5">
    <source>
        <dbReference type="SAM" id="MobiDB-lite"/>
    </source>
</evidence>
<feature type="compositionally biased region" description="Basic and acidic residues" evidence="5">
    <location>
        <begin position="690"/>
        <end position="716"/>
    </location>
</feature>
<name>A0A0G4ICR6_9ALVE</name>
<keyword evidence="2 4" id="KW-0863">Zinc-finger</keyword>
<reference evidence="7" key="1">
    <citation type="submission" date="2014-11" db="EMBL/GenBank/DDBJ databases">
        <authorList>
            <person name="Otto D Thomas"/>
            <person name="Naeem Raeece"/>
        </authorList>
    </citation>
    <scope>NUCLEOTIDE SEQUENCE</scope>
</reference>
<feature type="compositionally biased region" description="Basic and acidic residues" evidence="5">
    <location>
        <begin position="508"/>
        <end position="533"/>
    </location>
</feature>
<dbReference type="SUPFAM" id="SSF57903">
    <property type="entry name" value="FYVE/PHD zinc finger"/>
    <property type="match status" value="1"/>
</dbReference>
<dbReference type="InterPro" id="IPR051961">
    <property type="entry name" value="Fungal_Metabolite_Diox"/>
</dbReference>
<keyword evidence="3" id="KW-0862">Zinc</keyword>
<organism evidence="7">
    <name type="scientific">Chromera velia CCMP2878</name>
    <dbReference type="NCBI Taxonomy" id="1169474"/>
    <lineage>
        <taxon>Eukaryota</taxon>
        <taxon>Sar</taxon>
        <taxon>Alveolata</taxon>
        <taxon>Colpodellida</taxon>
        <taxon>Chromeraceae</taxon>
        <taxon>Chromera</taxon>
    </lineage>
</organism>
<feature type="compositionally biased region" description="Basic and acidic residues" evidence="5">
    <location>
        <begin position="793"/>
        <end position="804"/>
    </location>
</feature>
<gene>
    <name evidence="7" type="ORF">Cvel_13107</name>
</gene>
<dbReference type="InterPro" id="IPR008775">
    <property type="entry name" value="Phytyl_CoA_dOase-like"/>
</dbReference>
<dbReference type="AlphaFoldDB" id="A0A0G4ICR6"/>
<dbReference type="InterPro" id="IPR001965">
    <property type="entry name" value="Znf_PHD"/>
</dbReference>
<feature type="compositionally biased region" description="Acidic residues" evidence="5">
    <location>
        <begin position="8"/>
        <end position="25"/>
    </location>
</feature>
<keyword evidence="1" id="KW-0479">Metal-binding</keyword>
<evidence type="ECO:0000313" key="7">
    <source>
        <dbReference type="EMBL" id="CEM54862.1"/>
    </source>
</evidence>
<evidence type="ECO:0000256" key="2">
    <source>
        <dbReference type="ARBA" id="ARBA00022771"/>
    </source>
</evidence>
<feature type="domain" description="PHD-type" evidence="6">
    <location>
        <begin position="30"/>
        <end position="76"/>
    </location>
</feature>
<feature type="compositionally biased region" description="Low complexity" evidence="5">
    <location>
        <begin position="663"/>
        <end position="681"/>
    </location>
</feature>
<feature type="compositionally biased region" description="Basic residues" evidence="5">
    <location>
        <begin position="721"/>
        <end position="731"/>
    </location>
</feature>
<dbReference type="Pfam" id="PF05721">
    <property type="entry name" value="PhyH"/>
    <property type="match status" value="1"/>
</dbReference>
<proteinExistence type="predicted"/>
<feature type="compositionally biased region" description="Basic and acidic residues" evidence="5">
    <location>
        <begin position="486"/>
        <end position="496"/>
    </location>
</feature>
<feature type="region of interest" description="Disordered" evidence="5">
    <location>
        <begin position="1"/>
        <end position="25"/>
    </location>
</feature>
<evidence type="ECO:0000256" key="4">
    <source>
        <dbReference type="PROSITE-ProRule" id="PRU00146"/>
    </source>
</evidence>
<dbReference type="InterPro" id="IPR059153">
    <property type="entry name" value="NSD_PHD-1st"/>
</dbReference>
<evidence type="ECO:0000256" key="1">
    <source>
        <dbReference type="ARBA" id="ARBA00022723"/>
    </source>
</evidence>
<dbReference type="SMART" id="SM00249">
    <property type="entry name" value="PHD"/>
    <property type="match status" value="1"/>
</dbReference>
<dbReference type="Gene3D" id="3.30.40.10">
    <property type="entry name" value="Zinc/RING finger domain, C3HC4 (zinc finger)"/>
    <property type="match status" value="1"/>
</dbReference>
<dbReference type="InterPro" id="IPR011011">
    <property type="entry name" value="Znf_FYVE_PHD"/>
</dbReference>
<dbReference type="PROSITE" id="PS50016">
    <property type="entry name" value="ZF_PHD_2"/>
    <property type="match status" value="1"/>
</dbReference>
<feature type="compositionally biased region" description="Basic and acidic residues" evidence="5">
    <location>
        <begin position="335"/>
        <end position="344"/>
    </location>
</feature>
<feature type="compositionally biased region" description="Low complexity" evidence="5">
    <location>
        <begin position="777"/>
        <end position="789"/>
    </location>
</feature>
<protein>
    <recommendedName>
        <fullName evidence="6">PHD-type domain-containing protein</fullName>
    </recommendedName>
</protein>
<dbReference type="PANTHER" id="PTHR37563:SF2">
    <property type="entry name" value="PHYTANOYL-COA DIOXYGENASE FAMILY PROTEIN (AFU_ORTHOLOGUE AFUA_2G03330)"/>
    <property type="match status" value="1"/>
</dbReference>
<dbReference type="SUPFAM" id="SSF51197">
    <property type="entry name" value="Clavaminate synthase-like"/>
    <property type="match status" value="1"/>
</dbReference>
<evidence type="ECO:0000256" key="3">
    <source>
        <dbReference type="ARBA" id="ARBA00022833"/>
    </source>
</evidence>
<dbReference type="Gene3D" id="2.60.120.620">
    <property type="entry name" value="q2cbj1_9rhob like domain"/>
    <property type="match status" value="1"/>
</dbReference>
<dbReference type="VEuPathDB" id="CryptoDB:Cvel_13107"/>
<feature type="compositionally biased region" description="Gly residues" evidence="5">
    <location>
        <begin position="347"/>
        <end position="367"/>
    </location>
</feature>
<dbReference type="EMBL" id="CDMZ01005824">
    <property type="protein sequence ID" value="CEM54862.1"/>
    <property type="molecule type" value="Genomic_DNA"/>
</dbReference>
<accession>A0A0G4ICR6</accession>
<dbReference type="PROSITE" id="PS01359">
    <property type="entry name" value="ZF_PHD_1"/>
    <property type="match status" value="1"/>
</dbReference>
<dbReference type="InterPro" id="IPR013083">
    <property type="entry name" value="Znf_RING/FYVE/PHD"/>
</dbReference>
<dbReference type="GO" id="GO:0008270">
    <property type="term" value="F:zinc ion binding"/>
    <property type="evidence" value="ECO:0007669"/>
    <property type="project" value="UniProtKB-KW"/>
</dbReference>
<dbReference type="PANTHER" id="PTHR37563">
    <property type="entry name" value="PHYTANOYL-COA DIOXYGENASE FAMILY PROTEIN (AFU_ORTHOLOGUE AFUA_2G03330)"/>
    <property type="match status" value="1"/>
</dbReference>
<feature type="region of interest" description="Disordered" evidence="5">
    <location>
        <begin position="335"/>
        <end position="369"/>
    </location>
</feature>
<evidence type="ECO:0000259" key="6">
    <source>
        <dbReference type="PROSITE" id="PS50016"/>
    </source>
</evidence>
<feature type="compositionally biased region" description="Low complexity" evidence="5">
    <location>
        <begin position="588"/>
        <end position="600"/>
    </location>
</feature>
<dbReference type="Pfam" id="PF23011">
    <property type="entry name" value="PHD-1st_NSD"/>
    <property type="match status" value="1"/>
</dbReference>
<dbReference type="InterPro" id="IPR019786">
    <property type="entry name" value="Zinc_finger_PHD-type_CS"/>
</dbReference>